<dbReference type="EMBL" id="WHWC01000001">
    <property type="protein sequence ID" value="KAG8391763.1"/>
    <property type="molecule type" value="Genomic_DNA"/>
</dbReference>
<dbReference type="AlphaFoldDB" id="A0AAV6YJL7"/>
<accession>A0AAV6YJL7</accession>
<name>A0AAV6YJL7_9LAMI</name>
<dbReference type="Proteomes" id="UP000826271">
    <property type="component" value="Unassembled WGS sequence"/>
</dbReference>
<feature type="region of interest" description="Disordered" evidence="1">
    <location>
        <begin position="1"/>
        <end position="62"/>
    </location>
</feature>
<comment type="caution">
    <text evidence="2">The sequence shown here is derived from an EMBL/GenBank/DDBJ whole genome shotgun (WGS) entry which is preliminary data.</text>
</comment>
<keyword evidence="3" id="KW-1185">Reference proteome</keyword>
<sequence>MGMLTGKVTNLADFDSGLHSDVDGEREVAKEVDEEEVEMHTQNDEHTSEQHEPANSKIKDKIERDERGREILIIEGKKYTDVWPTYHKVPDAIKRYLFERFKEKFTWHAQWSEQQVYNIFKSYCSQSFSAEMMRLRTVKKSRSASPPDYMRQDIWNALWDIWDTDKFKKLQENNRKNRVSNRDGNGTAI</sequence>
<feature type="compositionally biased region" description="Basic and acidic residues" evidence="1">
    <location>
        <begin position="16"/>
        <end position="31"/>
    </location>
</feature>
<reference evidence="2" key="1">
    <citation type="submission" date="2019-10" db="EMBL/GenBank/DDBJ databases">
        <authorList>
            <person name="Zhang R."/>
            <person name="Pan Y."/>
            <person name="Wang J."/>
            <person name="Ma R."/>
            <person name="Yu S."/>
        </authorList>
    </citation>
    <scope>NUCLEOTIDE SEQUENCE</scope>
    <source>
        <strain evidence="2">LA-IB0</strain>
        <tissue evidence="2">Leaf</tissue>
    </source>
</reference>
<feature type="compositionally biased region" description="Basic and acidic residues" evidence="1">
    <location>
        <begin position="38"/>
        <end position="62"/>
    </location>
</feature>
<evidence type="ECO:0000313" key="2">
    <source>
        <dbReference type="EMBL" id="KAG8391763.1"/>
    </source>
</evidence>
<evidence type="ECO:0000256" key="1">
    <source>
        <dbReference type="SAM" id="MobiDB-lite"/>
    </source>
</evidence>
<gene>
    <name evidence="2" type="ORF">BUALT_Bualt01G0220800</name>
</gene>
<evidence type="ECO:0000313" key="3">
    <source>
        <dbReference type="Proteomes" id="UP000826271"/>
    </source>
</evidence>
<protein>
    <recommendedName>
        <fullName evidence="4">Transposase</fullName>
    </recommendedName>
</protein>
<evidence type="ECO:0008006" key="4">
    <source>
        <dbReference type="Google" id="ProtNLM"/>
    </source>
</evidence>
<proteinExistence type="predicted"/>
<organism evidence="2 3">
    <name type="scientific">Buddleja alternifolia</name>
    <dbReference type="NCBI Taxonomy" id="168488"/>
    <lineage>
        <taxon>Eukaryota</taxon>
        <taxon>Viridiplantae</taxon>
        <taxon>Streptophyta</taxon>
        <taxon>Embryophyta</taxon>
        <taxon>Tracheophyta</taxon>
        <taxon>Spermatophyta</taxon>
        <taxon>Magnoliopsida</taxon>
        <taxon>eudicotyledons</taxon>
        <taxon>Gunneridae</taxon>
        <taxon>Pentapetalae</taxon>
        <taxon>asterids</taxon>
        <taxon>lamiids</taxon>
        <taxon>Lamiales</taxon>
        <taxon>Scrophulariaceae</taxon>
        <taxon>Buddlejeae</taxon>
        <taxon>Buddleja</taxon>
    </lineage>
</organism>